<dbReference type="SUPFAM" id="SSF52980">
    <property type="entry name" value="Restriction endonuclease-like"/>
    <property type="match status" value="1"/>
</dbReference>
<feature type="domain" description="PD-(D/E)XK endonuclease-like" evidence="1">
    <location>
        <begin position="17"/>
        <end position="195"/>
    </location>
</feature>
<dbReference type="HOGENOM" id="CLU_1324018_0_0_2"/>
<accession>G7WK87</accession>
<proteinExistence type="predicted"/>
<name>G7WK87_METH6</name>
<dbReference type="GeneID" id="12509871"/>
<dbReference type="AlphaFoldDB" id="G7WK87"/>
<reference evidence="2 3" key="1">
    <citation type="journal article" date="2012" name="PLoS ONE">
        <title>The genome characteristics and predicted function of methyl-group oxidation pathway in the obligate aceticlastic methanogens, Methanosaeta spp.</title>
        <authorList>
            <person name="Zhu J."/>
            <person name="Zheng H."/>
            <person name="Ai G."/>
            <person name="Zhang G."/>
            <person name="Liu D."/>
            <person name="Liu X."/>
            <person name="Dong X."/>
        </authorList>
    </citation>
    <scope>NUCLEOTIDE SEQUENCE [LARGE SCALE GENOMIC DNA]</scope>
    <source>
        <strain evidence="2 3">6Ac</strain>
    </source>
</reference>
<organism evidence="2 3">
    <name type="scientific">Methanothrix harundinacea (strain 6Ac)</name>
    <name type="common">Methanosaeta harundinacea</name>
    <dbReference type="NCBI Taxonomy" id="1110509"/>
    <lineage>
        <taxon>Archaea</taxon>
        <taxon>Methanobacteriati</taxon>
        <taxon>Methanobacteriota</taxon>
        <taxon>Stenosarchaea group</taxon>
        <taxon>Methanomicrobia</taxon>
        <taxon>Methanotrichales</taxon>
        <taxon>Methanotrichaceae</taxon>
        <taxon>Methanothrix</taxon>
    </lineage>
</organism>
<dbReference type="InterPro" id="IPR011604">
    <property type="entry name" value="PDDEXK-like_dom_sf"/>
</dbReference>
<dbReference type="PATRIC" id="fig|1110509.7.peg.786"/>
<evidence type="ECO:0000259" key="1">
    <source>
        <dbReference type="Pfam" id="PF12705"/>
    </source>
</evidence>
<dbReference type="InterPro" id="IPR038726">
    <property type="entry name" value="PDDEXK_AddAB-type"/>
</dbReference>
<dbReference type="RefSeq" id="WP_014586265.1">
    <property type="nucleotide sequence ID" value="NC_017527.1"/>
</dbReference>
<dbReference type="KEGG" id="mhi:Mhar_0702"/>
<gene>
    <name evidence="2" type="ordered locus">Mhar_0702</name>
</gene>
<dbReference type="Gene3D" id="3.90.320.10">
    <property type="match status" value="1"/>
</dbReference>
<dbReference type="Pfam" id="PF12705">
    <property type="entry name" value="PDDEXK_1"/>
    <property type="match status" value="1"/>
</dbReference>
<evidence type="ECO:0000313" key="3">
    <source>
        <dbReference type="Proteomes" id="UP000005877"/>
    </source>
</evidence>
<keyword evidence="3" id="KW-1185">Reference proteome</keyword>
<dbReference type="STRING" id="1110509.Mhar_0702"/>
<dbReference type="InterPro" id="IPR011335">
    <property type="entry name" value="Restrct_endonuc-II-like"/>
</dbReference>
<dbReference type="Proteomes" id="UP000005877">
    <property type="component" value="Chromosome"/>
</dbReference>
<sequence length="207" mass="23638">MKLEVEMETGEADLADEEEPLEPKDLGRLAHQILESLGVGGQTLEALGSAERPRRPPHLLAGRFTEDELREVWTVLDGLKGHRLVREIEAAEKTRTEYQILRPFGGHTLVGRVDKLVKTREGWHIVDFKFADSSAHAPAYEFQMKFYLYLAREIFRPMLGARLFYLKDGGVRDVRLEDEEVEGFEEELRGRIERLGASSGTELNYPD</sequence>
<dbReference type="EMBL" id="CP003117">
    <property type="protein sequence ID" value="AET64080.1"/>
    <property type="molecule type" value="Genomic_DNA"/>
</dbReference>
<evidence type="ECO:0000313" key="2">
    <source>
        <dbReference type="EMBL" id="AET64080.1"/>
    </source>
</evidence>
<protein>
    <recommendedName>
        <fullName evidence="1">PD-(D/E)XK endonuclease-like domain-containing protein</fullName>
    </recommendedName>
</protein>